<dbReference type="RefSeq" id="WP_006971732.1">
    <property type="nucleotide sequence ID" value="NZ_ABCS01000022.1"/>
</dbReference>
<protein>
    <submittedName>
        <fullName evidence="1">Uncharacterized protein</fullName>
    </submittedName>
</protein>
<dbReference type="STRING" id="391625.PPSIR1_27593"/>
<evidence type="ECO:0000313" key="1">
    <source>
        <dbReference type="EMBL" id="EDM79203.1"/>
    </source>
</evidence>
<dbReference type="Proteomes" id="UP000005801">
    <property type="component" value="Unassembled WGS sequence"/>
</dbReference>
<organism evidence="1 2">
    <name type="scientific">Plesiocystis pacifica SIR-1</name>
    <dbReference type="NCBI Taxonomy" id="391625"/>
    <lineage>
        <taxon>Bacteria</taxon>
        <taxon>Pseudomonadati</taxon>
        <taxon>Myxococcota</taxon>
        <taxon>Polyangia</taxon>
        <taxon>Nannocystales</taxon>
        <taxon>Nannocystaceae</taxon>
        <taxon>Plesiocystis</taxon>
    </lineage>
</organism>
<dbReference type="AlphaFoldDB" id="A6G4T3"/>
<sequence length="132" mass="14280">MSNTYFDVDLTIGSTSSDLTWGYPGIPSAEEDRDPLVLTFDQGTHNGGSTVYTHVRVSIHRGVWRDCGSSGSGDSNDRIYALPAEGQGSWQAFCVHADTKKRGRWHDPKIKIINKDGTGQYADPGSAPGCTC</sequence>
<comment type="caution">
    <text evidence="1">The sequence shown here is derived from an EMBL/GenBank/DDBJ whole genome shotgun (WGS) entry which is preliminary data.</text>
</comment>
<name>A6G4T3_9BACT</name>
<evidence type="ECO:0000313" key="2">
    <source>
        <dbReference type="Proteomes" id="UP000005801"/>
    </source>
</evidence>
<proteinExistence type="predicted"/>
<gene>
    <name evidence="1" type="ORF">PPSIR1_27593</name>
</gene>
<dbReference type="EMBL" id="ABCS01000022">
    <property type="protein sequence ID" value="EDM79203.1"/>
    <property type="molecule type" value="Genomic_DNA"/>
</dbReference>
<reference evidence="1 2" key="1">
    <citation type="submission" date="2007-06" db="EMBL/GenBank/DDBJ databases">
        <authorList>
            <person name="Shimkets L."/>
            <person name="Ferriera S."/>
            <person name="Johnson J."/>
            <person name="Kravitz S."/>
            <person name="Beeson K."/>
            <person name="Sutton G."/>
            <person name="Rogers Y.-H."/>
            <person name="Friedman R."/>
            <person name="Frazier M."/>
            <person name="Venter J.C."/>
        </authorList>
    </citation>
    <scope>NUCLEOTIDE SEQUENCE [LARGE SCALE GENOMIC DNA]</scope>
    <source>
        <strain evidence="1 2">SIR-1</strain>
    </source>
</reference>
<accession>A6G4T3</accession>
<keyword evidence="2" id="KW-1185">Reference proteome</keyword>